<sequence>MTATLLTVALVGVGGAFGAAARHAVGIRIEGRRSIPAVNTIGSLALGGLLSAPIASEAALFAAVGFCGAFTTFSSFAVETVSTADSGNARLAICFAAANLLLALVAFFVGAILVGSIGSLV</sequence>
<comment type="catalytic activity">
    <reaction evidence="7">
        <text>fluoride(in) = fluoride(out)</text>
        <dbReference type="Rhea" id="RHEA:76159"/>
        <dbReference type="ChEBI" id="CHEBI:17051"/>
    </reaction>
    <physiologicalReaction direction="left-to-right" evidence="7">
        <dbReference type="Rhea" id="RHEA:76160"/>
    </physiologicalReaction>
</comment>
<evidence type="ECO:0000256" key="2">
    <source>
        <dbReference type="ARBA" id="ARBA00022475"/>
    </source>
</evidence>
<dbReference type="Pfam" id="PF02537">
    <property type="entry name" value="CRCB"/>
    <property type="match status" value="1"/>
</dbReference>
<keyword evidence="8" id="KW-0407">Ion channel</keyword>
<evidence type="ECO:0000313" key="10">
    <source>
        <dbReference type="Proteomes" id="UP001596333"/>
    </source>
</evidence>
<organism evidence="9 10">
    <name type="scientific">Halorubrum trueperi</name>
    <dbReference type="NCBI Taxonomy" id="2004704"/>
    <lineage>
        <taxon>Archaea</taxon>
        <taxon>Methanobacteriati</taxon>
        <taxon>Methanobacteriota</taxon>
        <taxon>Stenosarchaea group</taxon>
        <taxon>Halobacteria</taxon>
        <taxon>Halobacteriales</taxon>
        <taxon>Haloferacaceae</taxon>
        <taxon>Halorubrum</taxon>
    </lineage>
</organism>
<protein>
    <recommendedName>
        <fullName evidence="8">Fluoride-specific ion channel FluC</fullName>
    </recommendedName>
</protein>
<dbReference type="HAMAP" id="MF_00454">
    <property type="entry name" value="FluC"/>
    <property type="match status" value="1"/>
</dbReference>
<feature type="transmembrane region" description="Helical" evidence="8">
    <location>
        <begin position="90"/>
        <end position="114"/>
    </location>
</feature>
<accession>A0ABD5UMI1</accession>
<keyword evidence="8" id="KW-0813">Transport</keyword>
<comment type="similarity">
    <text evidence="6 8">Belongs to the fluoride channel Fluc/FEX (TC 1.A.43) family.</text>
</comment>
<feature type="transmembrane region" description="Helical" evidence="8">
    <location>
        <begin position="34"/>
        <end position="52"/>
    </location>
</feature>
<dbReference type="GO" id="GO:0062054">
    <property type="term" value="F:fluoride channel activity"/>
    <property type="evidence" value="ECO:0007669"/>
    <property type="project" value="UniProtKB-UniRule"/>
</dbReference>
<evidence type="ECO:0000256" key="5">
    <source>
        <dbReference type="ARBA" id="ARBA00023136"/>
    </source>
</evidence>
<evidence type="ECO:0000256" key="8">
    <source>
        <dbReference type="HAMAP-Rule" id="MF_00454"/>
    </source>
</evidence>
<comment type="subcellular location">
    <subcellularLocation>
        <location evidence="1 8">Cell membrane</location>
        <topology evidence="1 8">Multi-pass membrane protein</topology>
    </subcellularLocation>
</comment>
<keyword evidence="4 8" id="KW-1133">Transmembrane helix</keyword>
<keyword evidence="10" id="KW-1185">Reference proteome</keyword>
<evidence type="ECO:0000256" key="6">
    <source>
        <dbReference type="ARBA" id="ARBA00035120"/>
    </source>
</evidence>
<keyword evidence="5 8" id="KW-0472">Membrane</keyword>
<dbReference type="GO" id="GO:0140114">
    <property type="term" value="P:cellular detoxification of fluoride"/>
    <property type="evidence" value="ECO:0007669"/>
    <property type="project" value="UniProtKB-UniRule"/>
</dbReference>
<name>A0ABD5UMI1_9EURY</name>
<evidence type="ECO:0000313" key="9">
    <source>
        <dbReference type="EMBL" id="MFC6889312.1"/>
    </source>
</evidence>
<dbReference type="EMBL" id="JBHSXI010000010">
    <property type="protein sequence ID" value="MFC6889312.1"/>
    <property type="molecule type" value="Genomic_DNA"/>
</dbReference>
<evidence type="ECO:0000256" key="7">
    <source>
        <dbReference type="ARBA" id="ARBA00035585"/>
    </source>
</evidence>
<keyword evidence="2 8" id="KW-1003">Cell membrane</keyword>
<dbReference type="GO" id="GO:0005886">
    <property type="term" value="C:plasma membrane"/>
    <property type="evidence" value="ECO:0007669"/>
    <property type="project" value="UniProtKB-SubCell"/>
</dbReference>
<evidence type="ECO:0000256" key="3">
    <source>
        <dbReference type="ARBA" id="ARBA00022692"/>
    </source>
</evidence>
<evidence type="ECO:0000256" key="1">
    <source>
        <dbReference type="ARBA" id="ARBA00004651"/>
    </source>
</evidence>
<comment type="function">
    <text evidence="8">Fluoride-specific ion channel. Important for reducing fluoride concentration in the cell, thus reducing its toxicity.</text>
</comment>
<keyword evidence="8" id="KW-0915">Sodium</keyword>
<dbReference type="RefSeq" id="WP_379767906.1">
    <property type="nucleotide sequence ID" value="NZ_JBHSXI010000010.1"/>
</dbReference>
<keyword evidence="3 8" id="KW-0812">Transmembrane</keyword>
<feature type="binding site" evidence="8">
    <location>
        <position position="71"/>
    </location>
    <ligand>
        <name>Na(+)</name>
        <dbReference type="ChEBI" id="CHEBI:29101"/>
        <note>structural</note>
    </ligand>
</feature>
<proteinExistence type="inferred from homology"/>
<comment type="caution">
    <text evidence="9">The sequence shown here is derived from an EMBL/GenBank/DDBJ whole genome shotgun (WGS) entry which is preliminary data.</text>
</comment>
<gene>
    <name evidence="8" type="primary">fluC</name>
    <name evidence="8" type="synonym">crcB</name>
    <name evidence="9" type="ORF">ACFQEY_09850</name>
</gene>
<comment type="activity regulation">
    <text evidence="8">Na(+) is not transported, but it plays an essential structural role and its presence is essential for fluoride channel function.</text>
</comment>
<dbReference type="GO" id="GO:0046872">
    <property type="term" value="F:metal ion binding"/>
    <property type="evidence" value="ECO:0007669"/>
    <property type="project" value="UniProtKB-KW"/>
</dbReference>
<feature type="transmembrane region" description="Helical" evidence="8">
    <location>
        <begin position="59"/>
        <end position="78"/>
    </location>
</feature>
<dbReference type="AlphaFoldDB" id="A0ABD5UMI1"/>
<evidence type="ECO:0000256" key="4">
    <source>
        <dbReference type="ARBA" id="ARBA00022989"/>
    </source>
</evidence>
<reference evidence="9 10" key="1">
    <citation type="journal article" date="2019" name="Int. J. Syst. Evol. Microbiol.">
        <title>The Global Catalogue of Microorganisms (GCM) 10K type strain sequencing project: providing services to taxonomists for standard genome sequencing and annotation.</title>
        <authorList>
            <consortium name="The Broad Institute Genomics Platform"/>
            <consortium name="The Broad Institute Genome Sequencing Center for Infectious Disease"/>
            <person name="Wu L."/>
            <person name="Ma J."/>
        </authorList>
    </citation>
    <scope>NUCLEOTIDE SEQUENCE [LARGE SCALE GENOMIC DNA]</scope>
    <source>
        <strain evidence="9 10">Y73</strain>
    </source>
</reference>
<dbReference type="InterPro" id="IPR003691">
    <property type="entry name" value="FluC"/>
</dbReference>
<keyword evidence="8" id="KW-0479">Metal-binding</keyword>
<feature type="binding site" evidence="8">
    <location>
        <position position="68"/>
    </location>
    <ligand>
        <name>Na(+)</name>
        <dbReference type="ChEBI" id="CHEBI:29101"/>
        <note>structural</note>
    </ligand>
</feature>
<keyword evidence="8" id="KW-0406">Ion transport</keyword>
<dbReference type="Proteomes" id="UP001596333">
    <property type="component" value="Unassembled WGS sequence"/>
</dbReference>